<proteinExistence type="predicted"/>
<evidence type="ECO:0000256" key="2">
    <source>
        <dbReference type="ARBA" id="ARBA00023239"/>
    </source>
</evidence>
<dbReference type="Proteomes" id="UP000789405">
    <property type="component" value="Unassembled WGS sequence"/>
</dbReference>
<dbReference type="EMBL" id="CAJVPY010063034">
    <property type="protein sequence ID" value="CAG8823138.1"/>
    <property type="molecule type" value="Genomic_DNA"/>
</dbReference>
<evidence type="ECO:0000313" key="3">
    <source>
        <dbReference type="EMBL" id="CAG8823138.1"/>
    </source>
</evidence>
<organism evidence="3 4">
    <name type="scientific">Dentiscutata erythropus</name>
    <dbReference type="NCBI Taxonomy" id="1348616"/>
    <lineage>
        <taxon>Eukaryota</taxon>
        <taxon>Fungi</taxon>
        <taxon>Fungi incertae sedis</taxon>
        <taxon>Mucoromycota</taxon>
        <taxon>Glomeromycotina</taxon>
        <taxon>Glomeromycetes</taxon>
        <taxon>Diversisporales</taxon>
        <taxon>Gigasporaceae</taxon>
        <taxon>Dentiscutata</taxon>
    </lineage>
</organism>
<accession>A0A9N9KDU2</accession>
<sequence length="101" mass="11028">PHGKMILRPSRKFLRSDELDVPDPPGYQFCQARGLIIIDSPKVGKVAVLPVGMAQVSSVILSTKPGAELKKGDEIGYFQFGGSDVCLVFQKRSKLEILAKD</sequence>
<evidence type="ECO:0000256" key="1">
    <source>
        <dbReference type="ARBA" id="ARBA00022793"/>
    </source>
</evidence>
<name>A0A9N9KDU2_9GLOM</name>
<dbReference type="AlphaFoldDB" id="A0A9N9KDU2"/>
<keyword evidence="4" id="KW-1185">Reference proteome</keyword>
<dbReference type="PANTHER" id="PTHR10067:SF13">
    <property type="entry name" value="PHOSPHATIDYLSERINE DECARBOXYLASE"/>
    <property type="match status" value="1"/>
</dbReference>
<reference evidence="3" key="1">
    <citation type="submission" date="2021-06" db="EMBL/GenBank/DDBJ databases">
        <authorList>
            <person name="Kallberg Y."/>
            <person name="Tangrot J."/>
            <person name="Rosling A."/>
        </authorList>
    </citation>
    <scope>NUCLEOTIDE SEQUENCE</scope>
    <source>
        <strain evidence="3">MA453B</strain>
    </source>
</reference>
<feature type="non-terminal residue" evidence="3">
    <location>
        <position position="101"/>
    </location>
</feature>
<evidence type="ECO:0000313" key="4">
    <source>
        <dbReference type="Proteomes" id="UP000789405"/>
    </source>
</evidence>
<dbReference type="PANTHER" id="PTHR10067">
    <property type="entry name" value="PHOSPHATIDYLSERINE DECARBOXYLASE"/>
    <property type="match status" value="1"/>
</dbReference>
<dbReference type="Pfam" id="PF02666">
    <property type="entry name" value="PS_Dcarbxylase"/>
    <property type="match status" value="1"/>
</dbReference>
<keyword evidence="1" id="KW-0210">Decarboxylase</keyword>
<keyword evidence="2" id="KW-0456">Lyase</keyword>
<protein>
    <submittedName>
        <fullName evidence="3">10201_t:CDS:1</fullName>
    </submittedName>
</protein>
<dbReference type="GO" id="GO:0004609">
    <property type="term" value="F:phosphatidylserine decarboxylase activity"/>
    <property type="evidence" value="ECO:0007669"/>
    <property type="project" value="InterPro"/>
</dbReference>
<dbReference type="InterPro" id="IPR003817">
    <property type="entry name" value="PS_Dcarbxylase"/>
</dbReference>
<dbReference type="OrthoDB" id="5973539at2759"/>
<gene>
    <name evidence="3" type="ORF">DERYTH_LOCUS27440</name>
</gene>
<comment type="caution">
    <text evidence="3">The sequence shown here is derived from an EMBL/GenBank/DDBJ whole genome shotgun (WGS) entry which is preliminary data.</text>
</comment>
<dbReference type="GO" id="GO:0008654">
    <property type="term" value="P:phospholipid biosynthetic process"/>
    <property type="evidence" value="ECO:0007669"/>
    <property type="project" value="InterPro"/>
</dbReference>
<feature type="non-terminal residue" evidence="3">
    <location>
        <position position="1"/>
    </location>
</feature>